<evidence type="ECO:0000256" key="3">
    <source>
        <dbReference type="ARBA" id="ARBA00018694"/>
    </source>
</evidence>
<evidence type="ECO:0000256" key="12">
    <source>
        <dbReference type="ARBA" id="ARBA00058936"/>
    </source>
</evidence>
<comment type="subcellular location">
    <subcellularLocation>
        <location evidence="1">Nucleus</location>
    </subcellularLocation>
</comment>
<feature type="domain" description="SMC hinge" evidence="15">
    <location>
        <begin position="843"/>
        <end position="962"/>
    </location>
</feature>
<dbReference type="FunFam" id="3.40.50.300:FF:000278">
    <property type="entry name" value="Structural maintenance of chromosomes 2"/>
    <property type="match status" value="1"/>
</dbReference>
<dbReference type="InterPro" id="IPR010935">
    <property type="entry name" value="SMC_hinge"/>
</dbReference>
<dbReference type="Pfam" id="PF02463">
    <property type="entry name" value="SMC_N"/>
    <property type="match status" value="1"/>
</dbReference>
<evidence type="ECO:0000256" key="10">
    <source>
        <dbReference type="ARBA" id="ARBA00023242"/>
    </source>
</evidence>
<dbReference type="FunFam" id="3.40.50.300:FF:000385">
    <property type="entry name" value="Structural maintenance of chromosomes 2"/>
    <property type="match status" value="1"/>
</dbReference>
<keyword evidence="4" id="KW-0132">Cell division</keyword>
<accession>A0A1I8JLV1</accession>
<keyword evidence="11" id="KW-0131">Cell cycle</keyword>
<dbReference type="GO" id="GO:0016887">
    <property type="term" value="F:ATP hydrolysis activity"/>
    <property type="evidence" value="ECO:0007669"/>
    <property type="project" value="InterPro"/>
</dbReference>
<evidence type="ECO:0000256" key="8">
    <source>
        <dbReference type="ARBA" id="ARBA00023054"/>
    </source>
</evidence>
<keyword evidence="5" id="KW-0547">Nucleotide-binding</keyword>
<comment type="function">
    <text evidence="12">Central component of the condensin complex, a complex required for conversion of interphase chromatin into mitotic-like condense chromosomes. The condensin complex probably introduces positive supercoils into relaxed DNA in the presence of type I topoisomerases and converts nicked DNA into positive knotted forms in the presence of type II topoisomerases.</text>
</comment>
<protein>
    <recommendedName>
        <fullName evidence="3">Structural maintenance of chromosomes protein 2</fullName>
    </recommendedName>
</protein>
<evidence type="ECO:0000256" key="7">
    <source>
        <dbReference type="ARBA" id="ARBA00022840"/>
    </source>
</evidence>
<reference evidence="17" key="1">
    <citation type="submission" date="2016-11" db="UniProtKB">
        <authorList>
            <consortium name="WormBaseParasite"/>
        </authorList>
    </citation>
    <scope>IDENTIFICATION</scope>
</reference>
<dbReference type="Proteomes" id="UP000095280">
    <property type="component" value="Unplaced"/>
</dbReference>
<feature type="coiled-coil region" evidence="13">
    <location>
        <begin position="992"/>
        <end position="1251"/>
    </location>
</feature>
<dbReference type="GO" id="GO:0005524">
    <property type="term" value="F:ATP binding"/>
    <property type="evidence" value="ECO:0007669"/>
    <property type="project" value="UniProtKB-KW"/>
</dbReference>
<dbReference type="GO" id="GO:0051301">
    <property type="term" value="P:cell division"/>
    <property type="evidence" value="ECO:0007669"/>
    <property type="project" value="UniProtKB-KW"/>
</dbReference>
<evidence type="ECO:0000256" key="11">
    <source>
        <dbReference type="ARBA" id="ARBA00023306"/>
    </source>
</evidence>
<dbReference type="GO" id="GO:0030261">
    <property type="term" value="P:chromosome condensation"/>
    <property type="evidence" value="ECO:0007669"/>
    <property type="project" value="UniProtKB-KW"/>
</dbReference>
<dbReference type="Gene3D" id="1.10.287.1490">
    <property type="match status" value="1"/>
</dbReference>
<evidence type="ECO:0000256" key="4">
    <source>
        <dbReference type="ARBA" id="ARBA00022618"/>
    </source>
</evidence>
<feature type="coiled-coil region" evidence="13">
    <location>
        <begin position="568"/>
        <end position="701"/>
    </location>
</feature>
<evidence type="ECO:0000256" key="13">
    <source>
        <dbReference type="SAM" id="Coils"/>
    </source>
</evidence>
<dbReference type="InterPro" id="IPR027120">
    <property type="entry name" value="Smc2_ABC"/>
</dbReference>
<dbReference type="Pfam" id="PF06470">
    <property type="entry name" value="SMC_hinge"/>
    <property type="match status" value="1"/>
</dbReference>
<evidence type="ECO:0000313" key="17">
    <source>
        <dbReference type="WBParaSite" id="maker-uti_cns_0049125-snap-gene-0.4-mRNA-1"/>
    </source>
</evidence>
<feature type="region of interest" description="Disordered" evidence="14">
    <location>
        <begin position="734"/>
        <end position="774"/>
    </location>
</feature>
<keyword evidence="7" id="KW-0067">ATP-binding</keyword>
<dbReference type="GO" id="GO:0005634">
    <property type="term" value="C:nucleus"/>
    <property type="evidence" value="ECO:0007669"/>
    <property type="project" value="UniProtKB-SubCell"/>
</dbReference>
<dbReference type="WBParaSite" id="maker-uti_cns_0049125-snap-gene-0.4-mRNA-1">
    <property type="protein sequence ID" value="maker-uti_cns_0049125-snap-gene-0.4-mRNA-1"/>
    <property type="gene ID" value="maker-uti_cns_0049125-snap-gene-0.4"/>
</dbReference>
<dbReference type="SUPFAM" id="SSF52540">
    <property type="entry name" value="P-loop containing nucleoside triphosphate hydrolases"/>
    <property type="match status" value="1"/>
</dbReference>
<keyword evidence="8 13" id="KW-0175">Coiled coil</keyword>
<dbReference type="GO" id="GO:0005694">
    <property type="term" value="C:chromosome"/>
    <property type="evidence" value="ECO:0007669"/>
    <property type="project" value="InterPro"/>
</dbReference>
<evidence type="ECO:0000256" key="1">
    <source>
        <dbReference type="ARBA" id="ARBA00004123"/>
    </source>
</evidence>
<feature type="compositionally biased region" description="Polar residues" evidence="14">
    <location>
        <begin position="761"/>
        <end position="771"/>
    </location>
</feature>
<feature type="region of interest" description="Disordered" evidence="14">
    <location>
        <begin position="110"/>
        <end position="193"/>
    </location>
</feature>
<dbReference type="Gene3D" id="1.20.1060.20">
    <property type="match status" value="1"/>
</dbReference>
<evidence type="ECO:0000256" key="2">
    <source>
        <dbReference type="ARBA" id="ARBA00005231"/>
    </source>
</evidence>
<comment type="similarity">
    <text evidence="2">Belongs to the SMC family. SMC2 subfamily.</text>
</comment>
<dbReference type="Gene3D" id="3.30.70.1620">
    <property type="match status" value="1"/>
</dbReference>
<dbReference type="InterPro" id="IPR003395">
    <property type="entry name" value="RecF/RecN/SMC_N"/>
</dbReference>
<feature type="compositionally biased region" description="Low complexity" evidence="14">
    <location>
        <begin position="1763"/>
        <end position="1780"/>
    </location>
</feature>
<dbReference type="Gene3D" id="3.40.50.300">
    <property type="entry name" value="P-loop containing nucleotide triphosphate hydrolases"/>
    <property type="match status" value="2"/>
</dbReference>
<dbReference type="CDD" id="cd03273">
    <property type="entry name" value="ABC_SMC2_euk"/>
    <property type="match status" value="1"/>
</dbReference>
<proteinExistence type="inferred from homology"/>
<organism evidence="16 17">
    <name type="scientific">Macrostomum lignano</name>
    <dbReference type="NCBI Taxonomy" id="282301"/>
    <lineage>
        <taxon>Eukaryota</taxon>
        <taxon>Metazoa</taxon>
        <taxon>Spiralia</taxon>
        <taxon>Lophotrochozoa</taxon>
        <taxon>Platyhelminthes</taxon>
        <taxon>Rhabditophora</taxon>
        <taxon>Macrostomorpha</taxon>
        <taxon>Macrostomida</taxon>
        <taxon>Macrostomidae</taxon>
        <taxon>Macrostomum</taxon>
    </lineage>
</organism>
<evidence type="ECO:0000256" key="6">
    <source>
        <dbReference type="ARBA" id="ARBA00022776"/>
    </source>
</evidence>
<keyword evidence="16" id="KW-1185">Reference proteome</keyword>
<evidence type="ECO:0000256" key="5">
    <source>
        <dbReference type="ARBA" id="ARBA00022741"/>
    </source>
</evidence>
<feature type="region of interest" description="Disordered" evidence="14">
    <location>
        <begin position="1657"/>
        <end position="1692"/>
    </location>
</feature>
<feature type="compositionally biased region" description="Low complexity" evidence="14">
    <location>
        <begin position="1660"/>
        <end position="1675"/>
    </location>
</feature>
<dbReference type="InterPro" id="IPR027417">
    <property type="entry name" value="P-loop_NTPase"/>
</dbReference>
<dbReference type="InterPro" id="IPR036277">
    <property type="entry name" value="SMC_hinge_sf"/>
</dbReference>
<evidence type="ECO:0000259" key="15">
    <source>
        <dbReference type="SMART" id="SM00968"/>
    </source>
</evidence>
<feature type="region of interest" description="Disordered" evidence="14">
    <location>
        <begin position="1751"/>
        <end position="1801"/>
    </location>
</feature>
<feature type="compositionally biased region" description="Polar residues" evidence="14">
    <location>
        <begin position="127"/>
        <end position="152"/>
    </location>
</feature>
<sequence>TTVLQPLAADLLLQSPGIGHRQGLAPFCQHPISSRIKRRPERRRRLGQIAPAEFVEQLRLAQPAKAGPQLVRTGGGHVLRLAGVAAPKANWRSGAASSLNCDSLRPELFPGFNDLRRPRSRLDGSDRASTQDSAPSRTNISPSSAKQPNTARLSWPGRLPISSSFFSHSRAHSTNRSESDSDSRLYSSPHGDHAVSKMTVSRWVGEFQAGRTDASNMPRSGRPAIRDSSSLTDRILDLIDEDCHQSIREMADRLDCPKSTVHECLPKMNHVKLSACWVPRLLTEVMKLDCKQKCVNNLELVNQHGGWEAFRELIVTGNETWVQESMKIVIEGFKSYATRTEVGVFDPQFNAITGLNGSGKSNILDSICFLLGITNLSQVRANNLQDLVYKSGQAGVTKATVSIVFDNTDKNQKPLGYEDYEEITITRQIVIGGRNKYLINGNCAPNNRVHDLFHSVQLNINNPHFLIMQGRITKVLNMKPPEILSLLEEAAGTKLYETKKEQAQKTIEKKDFKLREIESLLASEILPTLTKLRKERHVYQEYQQVCREVEFLQHFTVAYRYYCYEQTKEKADIEVVEAREKTALLQEEQQQAQKQLSALSEEADRLCRERDEQSGRGLEEREELHKAALQEEALAQSALVAAADAVKAEEKRMRELDKALLARQKALAGKEKDFERVRDSFQELEQRMAAAEAEMAAAEKHLQAVSSGLAANEEGGEAASLEMQLCTTRNEISEAESRIKRSELKSRHLQSEIKEKRSQLGRMQSSASTEQKQLDNYKRSVAHLEKQLAETGFDEAAEQQLLERQSALQRELLETGRQLEEFQSANPRLGFDYTDPEPRFDRRRVLGPVCQLLEAVDEKFAVALEVTAGAKLFNVVVDTEATAKLLLQRGQLRQKTTFIPLNKISARCLPKHQADLAVQVAGQGRAYPALDLVRRDKSVEAAAQFVFGASFVVAFHRDIRRRAVTLEGEVYSPEGTLSGGFRGSREPTLLKAAKLRQLRERAEATRRQLAEVAESVRQAEASAGRYQQLRQDLDQKRHELALLEQRIGNTDHQQLAKHLEELQAELDSEQTAAAEANAALKRLREREASLSEQVKDAAAVQEREMKAAQARIAKAQHEREARRADVENWQPQHDTLQLEIEELRKEAASLEEQIAAAKESVEARSGEVQEKRAEAEALKQALDEAKRQLEEKRAEIKARNQAIRDLEEQAKALQSEVSQRELRLANLQHQLADQAKEAADAQHKVNELLASHPWIESEKRHFNQPGGHFDFQGNNPKEQRARLTKLEERKERLGKSVNMRAMNMLTTAEQQYADLVGKRDIVLTDKAKIQGIIDELDKKKNEALMTAYKKVNADFGKLFSTMLPGANAKLVPSAGRSVLEGIEFRIGFGQQWKESLSELSGGQRSLVALSLILALLLFKPAPIYILDEVDAALDLSHTQNIGQLIKENFGQSQFIVVSLKDGMFNNANVLFKTKLVDGVSTVTRHTRDNSVWRSGRQLRHFHGLDDNLGLQHARHCSDVFDQSGSDGGLATGALASSASIGTASTWPAGSRWRLVTHQQLLPLLPLPPLPLPALAEEHSTEPGPEWFVEVSVQQRVTGAVRVAQQRGEVGGGGQNAELLHRADLHVQHHVQCGSEQTGVEGHHADGHPGDSLEAALSREQAGASAGPARAQAAQDEAVEDRQQRGRQDAAEHEGVLAELHRVAHEADDGQPGRVQVGAVRVIGRSAAVPAGPHRLRSVGRQRLGDFGAEQHWRHGQGAEQPLAGQEAADEPAAAAAAHPAGRGGHRHKPVEAHGHDDEDAGRPVDVVHHVVELAANAAPLPGVHYGQVDQRGNGHQMENVGHSQVGQVDIDNLVSSFLREGGRQHHGVAADADDEHAGEGDVVRQLERLRQKRHGGLGAALTDFAARIGLNQGTGGG</sequence>
<feature type="compositionally biased region" description="Basic and acidic residues" evidence="14">
    <location>
        <begin position="1679"/>
        <end position="1692"/>
    </location>
</feature>
<dbReference type="PANTHER" id="PTHR43977">
    <property type="entry name" value="STRUCTURAL MAINTENANCE OF CHROMOSOMES PROTEIN 3"/>
    <property type="match status" value="1"/>
</dbReference>
<feature type="compositionally biased region" description="Basic and acidic residues" evidence="14">
    <location>
        <begin position="1789"/>
        <end position="1801"/>
    </location>
</feature>
<keyword evidence="10" id="KW-0539">Nucleus</keyword>
<dbReference type="SUPFAM" id="SSF75553">
    <property type="entry name" value="Smc hinge domain"/>
    <property type="match status" value="1"/>
</dbReference>
<evidence type="ECO:0000256" key="9">
    <source>
        <dbReference type="ARBA" id="ARBA00023067"/>
    </source>
</evidence>
<dbReference type="SMART" id="SM00968">
    <property type="entry name" value="SMC_hinge"/>
    <property type="match status" value="1"/>
</dbReference>
<evidence type="ECO:0000256" key="14">
    <source>
        <dbReference type="SAM" id="MobiDB-lite"/>
    </source>
</evidence>
<feature type="compositionally biased region" description="Basic and acidic residues" evidence="14">
    <location>
        <begin position="734"/>
        <end position="758"/>
    </location>
</feature>
<name>A0A1I8JLV1_9PLAT</name>
<feature type="compositionally biased region" description="Basic and acidic residues" evidence="14">
    <location>
        <begin position="114"/>
        <end position="126"/>
    </location>
</feature>
<keyword evidence="6" id="KW-0498">Mitosis</keyword>
<keyword evidence="9" id="KW-0226">DNA condensation</keyword>
<evidence type="ECO:0000313" key="16">
    <source>
        <dbReference type="Proteomes" id="UP000095280"/>
    </source>
</evidence>